<dbReference type="GO" id="GO:0017004">
    <property type="term" value="P:cytochrome complex assembly"/>
    <property type="evidence" value="ECO:0007669"/>
    <property type="project" value="UniProtKB-KW"/>
</dbReference>
<evidence type="ECO:0000256" key="3">
    <source>
        <dbReference type="ARBA" id="ARBA00005840"/>
    </source>
</evidence>
<dbReference type="HOGENOM" id="CLU_066538_2_1_5"/>
<dbReference type="InterPro" id="IPR002541">
    <property type="entry name" value="Cyt_c_assembly"/>
</dbReference>
<name>G2I5W2_KOMMN</name>
<feature type="transmembrane region" description="Helical" evidence="9">
    <location>
        <begin position="96"/>
        <end position="116"/>
    </location>
</feature>
<feature type="transmembrane region" description="Helical" evidence="9">
    <location>
        <begin position="159"/>
        <end position="178"/>
    </location>
</feature>
<evidence type="ECO:0000256" key="9">
    <source>
        <dbReference type="RuleBase" id="RU364092"/>
    </source>
</evidence>
<keyword evidence="9" id="KW-1003">Cell membrane</keyword>
<feature type="transmembrane region" description="Helical" evidence="9">
    <location>
        <begin position="128"/>
        <end position="147"/>
    </location>
</feature>
<keyword evidence="6 9" id="KW-0201">Cytochrome c-type biogenesis</keyword>
<dbReference type="STRING" id="634177.GLX_10970"/>
<dbReference type="GO" id="GO:0015232">
    <property type="term" value="F:heme transmembrane transporter activity"/>
    <property type="evidence" value="ECO:0007669"/>
    <property type="project" value="InterPro"/>
</dbReference>
<dbReference type="NCBIfam" id="TIGR01191">
    <property type="entry name" value="ccmC"/>
    <property type="match status" value="1"/>
</dbReference>
<feature type="transmembrane region" description="Helical" evidence="9">
    <location>
        <begin position="56"/>
        <end position="76"/>
    </location>
</feature>
<evidence type="ECO:0000256" key="8">
    <source>
        <dbReference type="ARBA" id="ARBA00023136"/>
    </source>
</evidence>
<keyword evidence="8 9" id="KW-0472">Membrane</keyword>
<dbReference type="Pfam" id="PF01578">
    <property type="entry name" value="Cytochrom_C_asm"/>
    <property type="match status" value="1"/>
</dbReference>
<dbReference type="PANTHER" id="PTHR30071:SF1">
    <property type="entry name" value="CYTOCHROME B_B6 PROTEIN-RELATED"/>
    <property type="match status" value="1"/>
</dbReference>
<evidence type="ECO:0000256" key="1">
    <source>
        <dbReference type="ARBA" id="ARBA00002442"/>
    </source>
</evidence>
<gene>
    <name evidence="9" type="primary">ccmC</name>
    <name evidence="11" type="ordered locus">GLX_10970</name>
</gene>
<feature type="domain" description="Cytochrome c assembly protein" evidence="10">
    <location>
        <begin position="59"/>
        <end position="216"/>
    </location>
</feature>
<dbReference type="GO" id="GO:0020037">
    <property type="term" value="F:heme binding"/>
    <property type="evidence" value="ECO:0007669"/>
    <property type="project" value="InterPro"/>
</dbReference>
<reference evidence="12" key="1">
    <citation type="journal article" date="2011" name="J. Bacteriol.">
        <title>Complete genome sequence of NBRC 3288, a unique cellulose-nonproducing strain of Gluconacetobacter xylinus isolated from vinegar.</title>
        <authorList>
            <person name="Ogino H."/>
            <person name="Azuma Y."/>
            <person name="Hosoyama A."/>
            <person name="Nakazawa H."/>
            <person name="Matsutani M."/>
            <person name="Hasegawa A."/>
            <person name="Otsuyama K."/>
            <person name="Matsushita K."/>
            <person name="Fujita N."/>
            <person name="Shirai M."/>
        </authorList>
    </citation>
    <scope>NUCLEOTIDE SEQUENCE [LARGE SCALE GENOMIC DNA]</scope>
    <source>
        <strain evidence="12">NBRC 3288 / BCRC 11682 / LMG 1693</strain>
    </source>
</reference>
<dbReference type="PRINTS" id="PR01386">
    <property type="entry name" value="CCMCBIOGNSIS"/>
</dbReference>
<evidence type="ECO:0000256" key="2">
    <source>
        <dbReference type="ARBA" id="ARBA00004141"/>
    </source>
</evidence>
<dbReference type="KEGG" id="gxy:GLX_10970"/>
<dbReference type="AlphaFoldDB" id="G2I5W2"/>
<proteinExistence type="inferred from homology"/>
<feature type="transmembrane region" description="Helical" evidence="9">
    <location>
        <begin position="190"/>
        <end position="213"/>
    </location>
</feature>
<dbReference type="PANTHER" id="PTHR30071">
    <property type="entry name" value="HEME EXPORTER PROTEIN C"/>
    <property type="match status" value="1"/>
</dbReference>
<evidence type="ECO:0000313" key="12">
    <source>
        <dbReference type="Proteomes" id="UP000009044"/>
    </source>
</evidence>
<dbReference type="EMBL" id="AP012159">
    <property type="protein sequence ID" value="BAK83509.1"/>
    <property type="molecule type" value="Genomic_DNA"/>
</dbReference>
<keyword evidence="5 9" id="KW-0812">Transmembrane</keyword>
<evidence type="ECO:0000313" key="11">
    <source>
        <dbReference type="EMBL" id="BAK83509.1"/>
    </source>
</evidence>
<accession>G2I5W2</accession>
<keyword evidence="9" id="KW-0997">Cell inner membrane</keyword>
<keyword evidence="9" id="KW-0813">Transport</keyword>
<evidence type="ECO:0000256" key="5">
    <source>
        <dbReference type="ARBA" id="ARBA00022692"/>
    </source>
</evidence>
<evidence type="ECO:0000259" key="10">
    <source>
        <dbReference type="Pfam" id="PF01578"/>
    </source>
</evidence>
<evidence type="ECO:0000256" key="6">
    <source>
        <dbReference type="ARBA" id="ARBA00022748"/>
    </source>
</evidence>
<comment type="similarity">
    <text evidence="3 9">Belongs to the CcmC/CycZ/HelC family.</text>
</comment>
<dbReference type="eggNOG" id="COG0755">
    <property type="taxonomic scope" value="Bacteria"/>
</dbReference>
<evidence type="ECO:0000256" key="7">
    <source>
        <dbReference type="ARBA" id="ARBA00022989"/>
    </source>
</evidence>
<sequence>MAEIFLDPFHCRDGAPGTDGSTLNATQSLTARTGNLFHRYANPGRFLRMGAKLQPWLTWPALVLSMAGIAWGLFFSPADWQQGDSVRIMYVHVPTAWLASSGYMGLAVCSLLSLVWRHPLADLAAVEIGPVGAAITAVCLATGSLWGKPMWGTWWVWDARLTSVLVLFFLYLGHIALIRAFDEPQRGYRAAAILGLAGAIDLPIIKFSVQWWNTLHQPDSITVTGAPTMSTSMLWPLGLTTLGFTLGFGAIVLARLRAAVMESRIRTILAANRGRQSTAQSAPSADSATA</sequence>
<dbReference type="PATRIC" id="fig|634177.7.peg.1261"/>
<organism evidence="11 12">
    <name type="scientific">Komagataeibacter medellinensis (strain NBRC 3288 / BCRC 11682 / LMG 1693 / Kondo 51)</name>
    <name type="common">Gluconacetobacter medellinensis</name>
    <dbReference type="NCBI Taxonomy" id="634177"/>
    <lineage>
        <taxon>Bacteria</taxon>
        <taxon>Pseudomonadati</taxon>
        <taxon>Pseudomonadota</taxon>
        <taxon>Alphaproteobacteria</taxon>
        <taxon>Acetobacterales</taxon>
        <taxon>Acetobacteraceae</taxon>
        <taxon>Komagataeibacter</taxon>
    </lineage>
</organism>
<dbReference type="InterPro" id="IPR045062">
    <property type="entry name" value="Cyt_c_biogenesis_CcsA/CcmC"/>
</dbReference>
<protein>
    <recommendedName>
        <fullName evidence="4 9">Heme exporter protein C</fullName>
    </recommendedName>
    <alternativeName>
        <fullName evidence="9">Cytochrome c-type biogenesis protein</fullName>
    </alternativeName>
</protein>
<dbReference type="GO" id="GO:0005886">
    <property type="term" value="C:plasma membrane"/>
    <property type="evidence" value="ECO:0007669"/>
    <property type="project" value="UniProtKB-SubCell"/>
</dbReference>
<keyword evidence="7 9" id="KW-1133">Transmembrane helix</keyword>
<dbReference type="Proteomes" id="UP000009044">
    <property type="component" value="Chromosome"/>
</dbReference>
<evidence type="ECO:0000256" key="4">
    <source>
        <dbReference type="ARBA" id="ARBA00016463"/>
    </source>
</evidence>
<feature type="transmembrane region" description="Helical" evidence="9">
    <location>
        <begin position="233"/>
        <end position="256"/>
    </location>
</feature>
<comment type="function">
    <text evidence="1 9">Required for the export of heme to the periplasm for the biogenesis of c-type cytochromes.</text>
</comment>
<comment type="subcellular location">
    <subcellularLocation>
        <location evidence="9">Cell inner membrane</location>
    </subcellularLocation>
    <subcellularLocation>
        <location evidence="2">Membrane</location>
        <topology evidence="2">Multi-pass membrane protein</topology>
    </subcellularLocation>
</comment>
<dbReference type="InterPro" id="IPR003557">
    <property type="entry name" value="Cyt_c_biogenesis_CcmC"/>
</dbReference>